<feature type="domain" description="Glycoside hydrolase GH146 substrate-binding" evidence="3">
    <location>
        <begin position="669"/>
        <end position="804"/>
    </location>
</feature>
<dbReference type="InterPro" id="IPR049046">
    <property type="entry name" value="Beta-AFase-like_GH127_middle"/>
</dbReference>
<dbReference type="Proteomes" id="UP000772618">
    <property type="component" value="Unassembled WGS sequence"/>
</dbReference>
<reference evidence="5 6" key="1">
    <citation type="submission" date="2021-05" db="EMBL/GenBank/DDBJ databases">
        <title>A Polyphasic approach of four new species of the genus Ohtaekwangia: Ohtaekwangia histidinii sp. nov., Ohtaekwangia cretensis sp. nov., Ohtaekwangia indiensis sp. nov., Ohtaekwangia reichenbachii sp. nov. from diverse environment.</title>
        <authorList>
            <person name="Octaviana S."/>
        </authorList>
    </citation>
    <scope>NUCLEOTIDE SEQUENCE [LARGE SCALE GENOMIC DNA]</scope>
    <source>
        <strain evidence="5 6">PWU20</strain>
    </source>
</reference>
<dbReference type="Pfam" id="PF20736">
    <property type="entry name" value="Glyco_hydro127M"/>
    <property type="match status" value="1"/>
</dbReference>
<evidence type="ECO:0000259" key="3">
    <source>
        <dbReference type="Pfam" id="PF20620"/>
    </source>
</evidence>
<dbReference type="PANTHER" id="PTHR31151">
    <property type="entry name" value="PROLINE-TRNA LIGASE (DUF1680)"/>
    <property type="match status" value="1"/>
</dbReference>
<accession>A0ABS5VYH9</accession>
<evidence type="ECO:0000259" key="4">
    <source>
        <dbReference type="Pfam" id="PF20736"/>
    </source>
</evidence>
<dbReference type="Pfam" id="PF16375">
    <property type="entry name" value="DUF4986"/>
    <property type="match status" value="1"/>
</dbReference>
<dbReference type="Pfam" id="PF07944">
    <property type="entry name" value="Beta-AFase-like_GH127_cat"/>
    <property type="match status" value="1"/>
</dbReference>
<evidence type="ECO:0000259" key="1">
    <source>
        <dbReference type="Pfam" id="PF07944"/>
    </source>
</evidence>
<evidence type="ECO:0000259" key="2">
    <source>
        <dbReference type="Pfam" id="PF16375"/>
    </source>
</evidence>
<comment type="caution">
    <text evidence="5">The sequence shown here is derived from an EMBL/GenBank/DDBJ whole genome shotgun (WGS) entry which is preliminary data.</text>
</comment>
<feature type="domain" description="Non-reducing end beta-L-arabinofuranosidase-like GH127 catalytic" evidence="1">
    <location>
        <begin position="47"/>
        <end position="428"/>
    </location>
</feature>
<dbReference type="SUPFAM" id="SSF48208">
    <property type="entry name" value="Six-hairpin glycosidases"/>
    <property type="match status" value="1"/>
</dbReference>
<protein>
    <submittedName>
        <fullName evidence="5">Glycoside hydrolase family 127 protein</fullName>
    </submittedName>
</protein>
<sequence>MDHVFRHVRVNTMQKTIIFTFLINCGLSLGTVTAQEKLYPSIFSLRDVSLLESPFKSARDLNIKVLLEYDVDRLLAPYLKEAGLTSKAASYPNWEGLDGHVGGHYLSALAINYASTNDPTCKKRMDYMVATVKSCQEAHTNQHADWGRGYVGGVPNSAQIWSALRVGDFKAYHSAWVPWYNIHKMYSGLRDAWVYGGSEEAKLIFLSFCDWGIEITSGLSEAQMNEMLAMEHGGINEVFADAYEITRDEKYLRAAKQFSHKALLEPFSSGVDNLDNKHANTQVPKAVGFERIAELTKDQQYKNAGRFFWETVTTNRSLAFGGNSRREFFPAVSACGDFINEVEGPETCNSYNMLKLTENLFRMNPSARYVDYYERTLYNHILSTQHPQRGGYVYFTPARPRHYRVYSTPNEGMWCCVGSGMENHAKYNQFIYAKRNDSLYVNLFIPSELNWTDRKIRIRQQTRFPFEEEVNLNITEGRSRFTLMVRYPFWVKEGALRITVNGKPFIHTSLPSSYVAINRNWKKGDQIKIELPMQTRIEKLPNVPNYIALLHGPILLGAKTGTEDLKGLDANDGRWAHIASGKRLPVDQAPIIIEDNLTAIARKLKPVEGKPLTFATTDIEMVNATTLVLEPFFQIHDARYMMYWMALSKSKYQSYLDSLSQEENKKLAIQNRTIDYVAPGEQQPEVDHSMKHVNSRSGSSHDTFYRDAYEGGHFSYLLSTEGKTDLSLMIRYWGAEWGNRKFEIYIDDHRLIEEDNTGRWNQSRFFDVTYALPNEVIQGKKNIRVKFQALPQNTAGAVYYIRLLENEKPK</sequence>
<evidence type="ECO:0000313" key="6">
    <source>
        <dbReference type="Proteomes" id="UP000772618"/>
    </source>
</evidence>
<dbReference type="GO" id="GO:0016787">
    <property type="term" value="F:hydrolase activity"/>
    <property type="evidence" value="ECO:0007669"/>
    <property type="project" value="UniProtKB-KW"/>
</dbReference>
<feature type="domain" description="DUF4986" evidence="2">
    <location>
        <begin position="561"/>
        <end position="644"/>
    </location>
</feature>
<dbReference type="InterPro" id="IPR046544">
    <property type="entry name" value="GH146_SB_dom"/>
</dbReference>
<feature type="domain" description="Non-reducing end beta-L-arabinofuranosidase-like GH127 middle" evidence="4">
    <location>
        <begin position="439"/>
        <end position="533"/>
    </location>
</feature>
<dbReference type="PANTHER" id="PTHR31151:SF0">
    <property type="entry name" value="PROLINE-TRNA LIGASE (DUF1680)"/>
    <property type="match status" value="1"/>
</dbReference>
<organism evidence="5 6">
    <name type="scientific">Chryseosolibacter indicus</name>
    <dbReference type="NCBI Taxonomy" id="2782351"/>
    <lineage>
        <taxon>Bacteria</taxon>
        <taxon>Pseudomonadati</taxon>
        <taxon>Bacteroidota</taxon>
        <taxon>Cytophagia</taxon>
        <taxon>Cytophagales</taxon>
        <taxon>Chryseotaleaceae</taxon>
        <taxon>Chryseosolibacter</taxon>
    </lineage>
</organism>
<proteinExistence type="predicted"/>
<dbReference type="InterPro" id="IPR008928">
    <property type="entry name" value="6-hairpin_glycosidase_sf"/>
</dbReference>
<dbReference type="EMBL" id="JAHESD010000115">
    <property type="protein sequence ID" value="MBT1706455.1"/>
    <property type="molecule type" value="Genomic_DNA"/>
</dbReference>
<dbReference type="InterPro" id="IPR032275">
    <property type="entry name" value="DUF4986"/>
</dbReference>
<gene>
    <name evidence="5" type="ORF">KK060_24465</name>
</gene>
<keyword evidence="6" id="KW-1185">Reference proteome</keyword>
<evidence type="ECO:0000313" key="5">
    <source>
        <dbReference type="EMBL" id="MBT1706455.1"/>
    </source>
</evidence>
<name>A0ABS5VYH9_9BACT</name>
<dbReference type="InterPro" id="IPR012878">
    <property type="entry name" value="Beta-AFase-like_GH127_cat"/>
</dbReference>
<dbReference type="Pfam" id="PF20620">
    <property type="entry name" value="DUF6805"/>
    <property type="match status" value="1"/>
</dbReference>
<keyword evidence="5" id="KW-0378">Hydrolase</keyword>